<gene>
    <name evidence="1" type="ORF">EYF80_046963</name>
</gene>
<dbReference type="Proteomes" id="UP000314294">
    <property type="component" value="Unassembled WGS sequence"/>
</dbReference>
<dbReference type="EMBL" id="SRLO01001008">
    <property type="protein sequence ID" value="TNN42850.1"/>
    <property type="molecule type" value="Genomic_DNA"/>
</dbReference>
<comment type="caution">
    <text evidence="1">The sequence shown here is derived from an EMBL/GenBank/DDBJ whole genome shotgun (WGS) entry which is preliminary data.</text>
</comment>
<organism evidence="1 2">
    <name type="scientific">Liparis tanakae</name>
    <name type="common">Tanaka's snailfish</name>
    <dbReference type="NCBI Taxonomy" id="230148"/>
    <lineage>
        <taxon>Eukaryota</taxon>
        <taxon>Metazoa</taxon>
        <taxon>Chordata</taxon>
        <taxon>Craniata</taxon>
        <taxon>Vertebrata</taxon>
        <taxon>Euteleostomi</taxon>
        <taxon>Actinopterygii</taxon>
        <taxon>Neopterygii</taxon>
        <taxon>Teleostei</taxon>
        <taxon>Neoteleostei</taxon>
        <taxon>Acanthomorphata</taxon>
        <taxon>Eupercaria</taxon>
        <taxon>Perciformes</taxon>
        <taxon>Cottioidei</taxon>
        <taxon>Cottales</taxon>
        <taxon>Liparidae</taxon>
        <taxon>Liparis</taxon>
    </lineage>
</organism>
<proteinExistence type="predicted"/>
<sequence>MCVSQLNISAVDWEPEPMVTSSGHQVSRAAGEAECYAKSNEEVNHQAQHKTAVMAKQSQGLLHVAWMTQHGGCPSATDTFTSTMQRNAQRHSCSRIHLQITSRHRTASLLNSATQTRIDERLSHCSEVSTCDAKVSILDSSLTLGYGRHHI</sequence>
<evidence type="ECO:0000313" key="1">
    <source>
        <dbReference type="EMBL" id="TNN42850.1"/>
    </source>
</evidence>
<accession>A0A4Z2FPR0</accession>
<reference evidence="1 2" key="1">
    <citation type="submission" date="2019-03" db="EMBL/GenBank/DDBJ databases">
        <title>First draft genome of Liparis tanakae, snailfish: a comprehensive survey of snailfish specific genes.</title>
        <authorList>
            <person name="Kim W."/>
            <person name="Song I."/>
            <person name="Jeong J.-H."/>
            <person name="Kim D."/>
            <person name="Kim S."/>
            <person name="Ryu S."/>
            <person name="Song J.Y."/>
            <person name="Lee S.K."/>
        </authorList>
    </citation>
    <scope>NUCLEOTIDE SEQUENCE [LARGE SCALE GENOMIC DNA]</scope>
    <source>
        <tissue evidence="1">Muscle</tissue>
    </source>
</reference>
<protein>
    <submittedName>
        <fullName evidence="1">Uncharacterized protein</fullName>
    </submittedName>
</protein>
<keyword evidence="2" id="KW-1185">Reference proteome</keyword>
<evidence type="ECO:0000313" key="2">
    <source>
        <dbReference type="Proteomes" id="UP000314294"/>
    </source>
</evidence>
<name>A0A4Z2FPR0_9TELE</name>
<dbReference type="AlphaFoldDB" id="A0A4Z2FPR0"/>